<dbReference type="Pfam" id="PF08335">
    <property type="entry name" value="GlnD_UR_UTase"/>
    <property type="match status" value="1"/>
</dbReference>
<feature type="domain" description="ACT" evidence="9">
    <location>
        <begin position="702"/>
        <end position="777"/>
    </location>
</feature>
<evidence type="ECO:0000256" key="3">
    <source>
        <dbReference type="ARBA" id="ARBA00022737"/>
    </source>
</evidence>
<comment type="domain">
    <text evidence="8">Has four distinct domains: an N-terminal nucleotidyltransferase (NT) domain responsible for UTase activity, a central HD domain that encodes UR activity, and two C-terminal ACT domains that seem to have a role in glutamine sensing.</text>
</comment>
<dbReference type="HAMAP" id="MF_00277">
    <property type="entry name" value="PII_uridylyl_transf"/>
    <property type="match status" value="1"/>
</dbReference>
<dbReference type="NCBIfam" id="TIGR01693">
    <property type="entry name" value="UTase_glnD"/>
    <property type="match status" value="1"/>
</dbReference>
<comment type="catalytic activity">
    <reaction evidence="7">
        <text>guanosine 3',5'-bis(diphosphate) + H2O = GDP + diphosphate + H(+)</text>
        <dbReference type="Rhea" id="RHEA:14253"/>
        <dbReference type="ChEBI" id="CHEBI:15377"/>
        <dbReference type="ChEBI" id="CHEBI:15378"/>
        <dbReference type="ChEBI" id="CHEBI:33019"/>
        <dbReference type="ChEBI" id="CHEBI:58189"/>
        <dbReference type="ChEBI" id="CHEBI:77828"/>
        <dbReference type="EC" id="3.1.7.2"/>
    </reaction>
</comment>
<evidence type="ECO:0000256" key="2">
    <source>
        <dbReference type="ARBA" id="ARBA00022695"/>
    </source>
</evidence>
<comment type="catalytic activity">
    <reaction evidence="8">
        <text>[protein-PII]-L-tyrosine + UTP = [protein-PII]-uridylyl-L-tyrosine + diphosphate</text>
        <dbReference type="Rhea" id="RHEA:13673"/>
        <dbReference type="Rhea" id="RHEA-COMP:12147"/>
        <dbReference type="Rhea" id="RHEA-COMP:12148"/>
        <dbReference type="ChEBI" id="CHEBI:33019"/>
        <dbReference type="ChEBI" id="CHEBI:46398"/>
        <dbReference type="ChEBI" id="CHEBI:46858"/>
        <dbReference type="ChEBI" id="CHEBI:90602"/>
        <dbReference type="EC" id="2.7.7.59"/>
    </reaction>
</comment>
<dbReference type="InterPro" id="IPR045865">
    <property type="entry name" value="ACT-like_dom_sf"/>
</dbReference>
<dbReference type="InterPro" id="IPR010043">
    <property type="entry name" value="UTase/UR"/>
</dbReference>
<comment type="similarity">
    <text evidence="8">Belongs to the GlnD family.</text>
</comment>
<evidence type="ECO:0000313" key="11">
    <source>
        <dbReference type="EMBL" id="QTR44493.1"/>
    </source>
</evidence>
<evidence type="ECO:0000259" key="9">
    <source>
        <dbReference type="PROSITE" id="PS51671"/>
    </source>
</evidence>
<dbReference type="Pfam" id="PF01966">
    <property type="entry name" value="HD"/>
    <property type="match status" value="1"/>
</dbReference>
<proteinExistence type="inferred from homology"/>
<dbReference type="SUPFAM" id="SSF81593">
    <property type="entry name" value="Nucleotidyltransferase substrate binding subunit/domain"/>
    <property type="match status" value="1"/>
</dbReference>
<evidence type="ECO:0000256" key="1">
    <source>
        <dbReference type="ARBA" id="ARBA00022679"/>
    </source>
</evidence>
<keyword evidence="5 8" id="KW-0460">Magnesium</keyword>
<protein>
    <recommendedName>
        <fullName evidence="8">Bifunctional uridylyltransferase/uridylyl-removing enzyme</fullName>
        <shortName evidence="8">UTase/UR</shortName>
    </recommendedName>
    <alternativeName>
        <fullName evidence="8">Bifunctional [protein-PII] modification enzyme</fullName>
    </alternativeName>
    <alternativeName>
        <fullName evidence="8">Bifunctional nitrogen sensor protein</fullName>
    </alternativeName>
    <domain>
        <recommendedName>
            <fullName evidence="8">[Protein-PII] uridylyltransferase</fullName>
            <shortName evidence="8">PII uridylyltransferase</shortName>
            <shortName evidence="8">UTase</shortName>
            <ecNumber evidence="8">2.7.7.59</ecNumber>
        </recommendedName>
    </domain>
    <domain>
        <recommendedName>
            <fullName evidence="8">[Protein-PII]-UMP uridylyl-removing enzyme</fullName>
            <shortName evidence="8">UR</shortName>
            <ecNumber evidence="8">3.1.4.-</ecNumber>
        </recommendedName>
    </domain>
</protein>
<comment type="catalytic activity">
    <reaction evidence="8">
        <text>[protein-PII]-uridylyl-L-tyrosine + H2O = [protein-PII]-L-tyrosine + UMP + H(+)</text>
        <dbReference type="Rhea" id="RHEA:48600"/>
        <dbReference type="Rhea" id="RHEA-COMP:12147"/>
        <dbReference type="Rhea" id="RHEA-COMP:12148"/>
        <dbReference type="ChEBI" id="CHEBI:15377"/>
        <dbReference type="ChEBI" id="CHEBI:15378"/>
        <dbReference type="ChEBI" id="CHEBI:46858"/>
        <dbReference type="ChEBI" id="CHEBI:57865"/>
        <dbReference type="ChEBI" id="CHEBI:90602"/>
    </reaction>
</comment>
<keyword evidence="12" id="KW-1185">Reference proteome</keyword>
<dbReference type="SUPFAM" id="SSF109604">
    <property type="entry name" value="HD-domain/PDEase-like"/>
    <property type="match status" value="1"/>
</dbReference>
<dbReference type="CDD" id="cd04900">
    <property type="entry name" value="ACT_UUR-like_1"/>
    <property type="match status" value="1"/>
</dbReference>
<dbReference type="InterPro" id="IPR002912">
    <property type="entry name" value="ACT_dom"/>
</dbReference>
<dbReference type="EC" id="2.7.7.59" evidence="8"/>
<sequence>MMAILQTNPLLTVYHALMARDDLQIADYAQAIRDARKLLGEAFHAGKEIRSLLFNHAEFIDLLLQHLWAKNGIPQHQQATLIAVGGYGRRELHPASDIDLLLLLPASPSPEGCERISAFITSLWDIGLDVGHSVRTLDECLELASTDQTVITNLIESRYLSGNEQLFHALRDAIAPTHMWNSRDFFQAKLEEQQKRYVKLGDTSHRVEPNIKEGRGGLRDIQTISWVTHREYGTLSLQELYEKRLVEYDEFETLREGRQFLWRIRFALHELAGRKEDRLLFDYQRNLAHLFGYTDDANNAAVEAFMQRYYRTITALERLSDMLMGIFRERILTLHPPPPEMLGEWYQKRGNLISVNSPDVFVLYPTALLEIFLLLQITPGVTGLTPDTTRLIRHNLHRIDASFRQQARHRQLFIQILRQHKSITFVTRLMNRYGILAAYIPAFANIVGRMQYDLFHMYTVDEHTLLVVRNLRRYSTAIGAQELPLCAKVFKNFRNPELLYLAGLFHDIAKGRNGDHSELGSHDAYSFCREHSLDLHDSSLVSWLVGHHLLMSMTAQRKDISDPAIVQEFAEIVASQSRLDCLFLLTIADIRGTNPKLWNGWKQALLHELYHSTRRVLSNRTLITHEGTLLIEEKRNAVLEQLLQEGFSAAECHALWNKFGADYHLQHSVESVHWHTRHILIEAARKPTLIHIRRTVSGSSNVLFVYSKDQDDLFSRVVSSLEQLNLNVVQARIVSTTDGFDLYTLHILGQDNHPIISEVDQEYIIDTITNNLERETPYHRTHRKSRILRNFDIPTRISFSQQPEKNLTLLEINAGDMPGLLSRLGEAMDGLGIRVHNARINTLGEQAQDIFYVTTREGGMIMDEQQQQHIRQVLAGALEAE</sequence>
<comment type="caution">
    <text evidence="8">Lacks conserved residue(s) required for the propagation of feature annotation.</text>
</comment>
<keyword evidence="2 8" id="KW-0548">Nucleotidyltransferase</keyword>
<dbReference type="CDD" id="cd05401">
    <property type="entry name" value="NT_GlnE_GlnD_like"/>
    <property type="match status" value="1"/>
</dbReference>
<dbReference type="InterPro" id="IPR006674">
    <property type="entry name" value="HD_domain"/>
</dbReference>
<gene>
    <name evidence="8 11" type="primary">glnD</name>
    <name evidence="11" type="ORF">J9253_10540</name>
</gene>
<dbReference type="GO" id="GO:0008773">
    <property type="term" value="F:[protein-PII] uridylyltransferase activity"/>
    <property type="evidence" value="ECO:0007669"/>
    <property type="project" value="UniProtKB-EC"/>
</dbReference>
<keyword evidence="1 8" id="KW-0808">Transferase</keyword>
<evidence type="ECO:0000256" key="5">
    <source>
        <dbReference type="ARBA" id="ARBA00022842"/>
    </source>
</evidence>
<evidence type="ECO:0000256" key="6">
    <source>
        <dbReference type="ARBA" id="ARBA00023268"/>
    </source>
</evidence>
<feature type="domain" description="ACT" evidence="9">
    <location>
        <begin position="809"/>
        <end position="881"/>
    </location>
</feature>
<dbReference type="InterPro" id="IPR013546">
    <property type="entry name" value="PII_UdlTrfase/GS_AdlTrfase"/>
</dbReference>
<evidence type="ECO:0000256" key="4">
    <source>
        <dbReference type="ARBA" id="ARBA00022801"/>
    </source>
</evidence>
<evidence type="ECO:0000256" key="7">
    <source>
        <dbReference type="ARBA" id="ARBA00047968"/>
    </source>
</evidence>
<dbReference type="Gene3D" id="3.30.460.10">
    <property type="entry name" value="Beta Polymerase, domain 2"/>
    <property type="match status" value="1"/>
</dbReference>
<dbReference type="SUPFAM" id="SSF55021">
    <property type="entry name" value="ACT-like"/>
    <property type="match status" value="2"/>
</dbReference>
<evidence type="ECO:0000313" key="12">
    <source>
        <dbReference type="Proteomes" id="UP000672039"/>
    </source>
</evidence>
<comment type="activity regulation">
    <text evidence="8">Uridylyltransferase (UTase) activity is inhibited by glutamine, while glutamine activates uridylyl-removing (UR) activity.</text>
</comment>
<keyword evidence="3" id="KW-0677">Repeat</keyword>
<evidence type="ECO:0000256" key="8">
    <source>
        <dbReference type="HAMAP-Rule" id="MF_00277"/>
    </source>
</evidence>
<dbReference type="PROSITE" id="PS51831">
    <property type="entry name" value="HD"/>
    <property type="match status" value="1"/>
</dbReference>
<organism evidence="11 12">
    <name type="scientific">Thiothrix litoralis</name>
    <dbReference type="NCBI Taxonomy" id="2891210"/>
    <lineage>
        <taxon>Bacteria</taxon>
        <taxon>Pseudomonadati</taxon>
        <taxon>Pseudomonadota</taxon>
        <taxon>Gammaproteobacteria</taxon>
        <taxon>Thiotrichales</taxon>
        <taxon>Thiotrichaceae</taxon>
        <taxon>Thiothrix</taxon>
    </lineage>
</organism>
<name>A0ABX7WQ71_9GAMM</name>
<keyword evidence="6 8" id="KW-0511">Multifunctional enzyme</keyword>
<dbReference type="PANTHER" id="PTHR47320:SF1">
    <property type="entry name" value="BIFUNCTIONAL URIDYLYLTRANSFERASE_URIDYLYL-REMOVING ENZYME"/>
    <property type="match status" value="1"/>
</dbReference>
<dbReference type="RefSeq" id="WP_210220978.1">
    <property type="nucleotide sequence ID" value="NZ_CP072801.1"/>
</dbReference>
<dbReference type="SMART" id="SM00471">
    <property type="entry name" value="HDc"/>
    <property type="match status" value="1"/>
</dbReference>
<dbReference type="PROSITE" id="PS51671">
    <property type="entry name" value="ACT"/>
    <property type="match status" value="2"/>
</dbReference>
<feature type="region of interest" description="Uridylyltransferase" evidence="8">
    <location>
        <begin position="1"/>
        <end position="341"/>
    </location>
</feature>
<dbReference type="Gene3D" id="1.10.3090.10">
    <property type="entry name" value="cca-adding enzyme, domain 2"/>
    <property type="match status" value="1"/>
</dbReference>
<reference evidence="11 12" key="1">
    <citation type="submission" date="2021-04" db="EMBL/GenBank/DDBJ databases">
        <title>Genomics, taxonomy and metabolism of representatives of sulfur bacteria of the genus Thiothrix: Thiothrix fructosivorans QT, Thiothrix unzii A1T and three new species, Thiothrix subterranea sp. nov., Thiothrix litoralis sp. nov. and 'Candidatus Thiothrix anitrata' sp. nov.</title>
        <authorList>
            <person name="Ravin N.V."/>
            <person name="Smolyakov D."/>
            <person name="Rudenko T.S."/>
            <person name="Mardanov A.V."/>
            <person name="Beletsky A.V."/>
            <person name="Markov N.D."/>
            <person name="Fomenkov A.I."/>
            <person name="Roberts R.J."/>
            <person name="Karnachuk O.V."/>
            <person name="Novikov A."/>
            <person name="Grabovich M.Y."/>
        </authorList>
    </citation>
    <scope>NUCLEOTIDE SEQUENCE [LARGE SCALE GENOMIC DNA]</scope>
    <source>
        <strain evidence="11 12">AS</strain>
    </source>
</reference>
<comment type="cofactor">
    <cofactor evidence="8">
        <name>Mg(2+)</name>
        <dbReference type="ChEBI" id="CHEBI:18420"/>
    </cofactor>
</comment>
<dbReference type="Proteomes" id="UP000672039">
    <property type="component" value="Chromosome"/>
</dbReference>
<dbReference type="PANTHER" id="PTHR47320">
    <property type="entry name" value="BIFUNCTIONAL URIDYLYLTRANSFERASE/URIDYLYL-REMOVING ENZYME"/>
    <property type="match status" value="1"/>
</dbReference>
<dbReference type="InterPro" id="IPR043519">
    <property type="entry name" value="NT_sf"/>
</dbReference>
<dbReference type="SUPFAM" id="SSF81301">
    <property type="entry name" value="Nucleotidyltransferase"/>
    <property type="match status" value="1"/>
</dbReference>
<evidence type="ECO:0000259" key="10">
    <source>
        <dbReference type="PROSITE" id="PS51831"/>
    </source>
</evidence>
<dbReference type="PIRSF" id="PIRSF006288">
    <property type="entry name" value="PII_uridyltransf"/>
    <property type="match status" value="1"/>
</dbReference>
<accession>A0ABX7WQ71</accession>
<dbReference type="CDD" id="cd04899">
    <property type="entry name" value="ACT_ACR-UUR-like_2"/>
    <property type="match status" value="1"/>
</dbReference>
<dbReference type="CDD" id="cd00077">
    <property type="entry name" value="HDc"/>
    <property type="match status" value="1"/>
</dbReference>
<dbReference type="EMBL" id="CP072801">
    <property type="protein sequence ID" value="QTR44493.1"/>
    <property type="molecule type" value="Genomic_DNA"/>
</dbReference>
<dbReference type="InterPro" id="IPR003607">
    <property type="entry name" value="HD/PDEase_dom"/>
</dbReference>
<feature type="domain" description="HD" evidence="10">
    <location>
        <begin position="460"/>
        <end position="582"/>
    </location>
</feature>
<comment type="function">
    <text evidence="8">Modifies, by uridylylation and deuridylylation, the PII regulatory proteins (GlnB and homologs), in response to the nitrogen status of the cell that GlnD senses through the glutamine level. Under low glutamine levels, catalyzes the conversion of the PII proteins and UTP to PII-UMP and PPi, while under higher glutamine levels, GlnD hydrolyzes PII-UMP to PII and UMP (deuridylylation). Thus, controls uridylylation state and activity of the PII proteins, and plays an important role in the regulation of nitrogen metabolism.</text>
</comment>
<dbReference type="EC" id="3.1.4.-" evidence="8"/>
<keyword evidence="4 8" id="KW-0378">Hydrolase</keyword>